<dbReference type="SUPFAM" id="SSF82771">
    <property type="entry name" value="GIY-YIG endonuclease"/>
    <property type="match status" value="1"/>
</dbReference>
<reference evidence="2 3" key="1">
    <citation type="submission" date="2019-12" db="EMBL/GenBank/DDBJ databases">
        <title>Microbes associate with the intestines of laboratory mice.</title>
        <authorList>
            <person name="Navarre W."/>
            <person name="Wong E."/>
        </authorList>
    </citation>
    <scope>NUCLEOTIDE SEQUENCE [LARGE SCALE GENOMIC DNA]</scope>
    <source>
        <strain evidence="2 3">NM51_B2-22</strain>
    </source>
</reference>
<organism evidence="2 3">
    <name type="scientific">Streptococcus danieliae</name>
    <dbReference type="NCBI Taxonomy" id="747656"/>
    <lineage>
        <taxon>Bacteria</taxon>
        <taxon>Bacillati</taxon>
        <taxon>Bacillota</taxon>
        <taxon>Bacilli</taxon>
        <taxon>Lactobacillales</taxon>
        <taxon>Streptococcaceae</taxon>
        <taxon>Streptococcus</taxon>
    </lineage>
</organism>
<dbReference type="Proteomes" id="UP000461595">
    <property type="component" value="Unassembled WGS sequence"/>
</dbReference>
<dbReference type="InterPro" id="IPR035901">
    <property type="entry name" value="GIY-YIG_endonuc_sf"/>
</dbReference>
<evidence type="ECO:0000313" key="3">
    <source>
        <dbReference type="Proteomes" id="UP000461595"/>
    </source>
</evidence>
<sequence>MDANKGDCIYVVRCRDNSLYTGYTNHLERRIKQHNDGKGAKYTRARRPVTLVYTQPYPDKSQALRAEAQFKKLSKAQKEAIIADYQKSLNS</sequence>
<dbReference type="PANTHER" id="PTHR34477">
    <property type="entry name" value="UPF0213 PROTEIN YHBQ"/>
    <property type="match status" value="1"/>
</dbReference>
<dbReference type="PROSITE" id="PS50164">
    <property type="entry name" value="GIY_YIG"/>
    <property type="match status" value="1"/>
</dbReference>
<dbReference type="Gene3D" id="3.40.1440.10">
    <property type="entry name" value="GIY-YIG endonuclease"/>
    <property type="match status" value="1"/>
</dbReference>
<dbReference type="Pfam" id="PF01541">
    <property type="entry name" value="GIY-YIG"/>
    <property type="match status" value="1"/>
</dbReference>
<dbReference type="EMBL" id="WSRS01000115">
    <property type="protein sequence ID" value="MVX59700.1"/>
    <property type="molecule type" value="Genomic_DNA"/>
</dbReference>
<comment type="similarity">
    <text evidence="1">Belongs to the UPF0213 family.</text>
</comment>
<protein>
    <submittedName>
        <fullName evidence="2">GIY-YIG nuclease family protein</fullName>
    </submittedName>
</protein>
<dbReference type="CDD" id="cd10456">
    <property type="entry name" value="GIY-YIG_UPF0213"/>
    <property type="match status" value="1"/>
</dbReference>
<dbReference type="PANTHER" id="PTHR34477:SF1">
    <property type="entry name" value="UPF0213 PROTEIN YHBQ"/>
    <property type="match status" value="1"/>
</dbReference>
<dbReference type="OrthoDB" id="9807770at2"/>
<name>A0A7X3G9N4_9STRE</name>
<evidence type="ECO:0000256" key="1">
    <source>
        <dbReference type="ARBA" id="ARBA00007435"/>
    </source>
</evidence>
<dbReference type="AlphaFoldDB" id="A0A7X3G9N4"/>
<accession>A0A7X3G9N4</accession>
<proteinExistence type="inferred from homology"/>
<dbReference type="InterPro" id="IPR050190">
    <property type="entry name" value="UPF0213_domain"/>
</dbReference>
<dbReference type="RefSeq" id="WP_160333443.1">
    <property type="nucleotide sequence ID" value="NZ_JAOBSU010000038.1"/>
</dbReference>
<dbReference type="SMART" id="SM00465">
    <property type="entry name" value="GIYc"/>
    <property type="match status" value="1"/>
</dbReference>
<gene>
    <name evidence="2" type="ORF">E5983_08690</name>
</gene>
<comment type="caution">
    <text evidence="2">The sequence shown here is derived from an EMBL/GenBank/DDBJ whole genome shotgun (WGS) entry which is preliminary data.</text>
</comment>
<evidence type="ECO:0000313" key="2">
    <source>
        <dbReference type="EMBL" id="MVX59700.1"/>
    </source>
</evidence>
<dbReference type="InterPro" id="IPR000305">
    <property type="entry name" value="GIY-YIG_endonuc"/>
</dbReference>